<accession>A0ABS7T8J5</accession>
<feature type="region of interest" description="Disordered" evidence="4">
    <location>
        <begin position="27"/>
        <end position="50"/>
    </location>
</feature>
<name>A0ABS7T8J5_9GAMM</name>
<dbReference type="GO" id="GO:0032259">
    <property type="term" value="P:methylation"/>
    <property type="evidence" value="ECO:0007669"/>
    <property type="project" value="UniProtKB-KW"/>
</dbReference>
<keyword evidence="2" id="KW-0808">Transferase</keyword>
<dbReference type="InterPro" id="IPR025714">
    <property type="entry name" value="Methyltranfer_dom"/>
</dbReference>
<dbReference type="PROSITE" id="PS51257">
    <property type="entry name" value="PROKAR_LIPOPROTEIN"/>
    <property type="match status" value="1"/>
</dbReference>
<evidence type="ECO:0000256" key="4">
    <source>
        <dbReference type="SAM" id="MobiDB-lite"/>
    </source>
</evidence>
<feature type="compositionally biased region" description="Low complexity" evidence="4">
    <location>
        <begin position="38"/>
        <end position="47"/>
    </location>
</feature>
<keyword evidence="5" id="KW-0732">Signal</keyword>
<dbReference type="PANTHER" id="PTHR13610">
    <property type="entry name" value="METHYLTRANSFERASE DOMAIN-CONTAINING PROTEIN"/>
    <property type="match status" value="1"/>
</dbReference>
<dbReference type="InterPro" id="IPR026170">
    <property type="entry name" value="FAM173A/B"/>
</dbReference>
<reference evidence="7 8" key="1">
    <citation type="submission" date="2021-09" db="EMBL/GenBank/DDBJ databases">
        <title>Lysobacter sp. 13A isolated from the river sediment.</title>
        <authorList>
            <person name="Liu H."/>
            <person name="Li S."/>
            <person name="Mao S."/>
        </authorList>
    </citation>
    <scope>NUCLEOTIDE SEQUENCE [LARGE SCALE GENOMIC DNA]</scope>
    <source>
        <strain evidence="7 8">13A</strain>
    </source>
</reference>
<dbReference type="InterPro" id="IPR029063">
    <property type="entry name" value="SAM-dependent_MTases_sf"/>
</dbReference>
<evidence type="ECO:0000259" key="6">
    <source>
        <dbReference type="Pfam" id="PF13847"/>
    </source>
</evidence>
<dbReference type="Gene3D" id="3.40.50.150">
    <property type="entry name" value="Vaccinia Virus protein VP39"/>
    <property type="match status" value="1"/>
</dbReference>
<dbReference type="RefSeq" id="WP_223676612.1">
    <property type="nucleotide sequence ID" value="NZ_JAINZW010000005.1"/>
</dbReference>
<dbReference type="Proteomes" id="UP001430954">
    <property type="component" value="Unassembled WGS sequence"/>
</dbReference>
<organism evidence="7 8">
    <name type="scientific">Novilysobacter selenitireducens</name>
    <dbReference type="NCBI Taxonomy" id="2872639"/>
    <lineage>
        <taxon>Bacteria</taxon>
        <taxon>Pseudomonadati</taxon>
        <taxon>Pseudomonadota</taxon>
        <taxon>Gammaproteobacteria</taxon>
        <taxon>Lysobacterales</taxon>
        <taxon>Lysobacteraceae</taxon>
        <taxon>Novilysobacter</taxon>
    </lineage>
</organism>
<feature type="domain" description="Methyltransferase" evidence="6">
    <location>
        <begin position="116"/>
        <end position="178"/>
    </location>
</feature>
<proteinExistence type="predicted"/>
<dbReference type="Pfam" id="PF13847">
    <property type="entry name" value="Methyltransf_31"/>
    <property type="match status" value="1"/>
</dbReference>
<dbReference type="PANTHER" id="PTHR13610:SF11">
    <property type="entry name" value="METHYLTRANSFERASE DOMAIN-CONTAINING PROTEIN"/>
    <property type="match status" value="1"/>
</dbReference>
<evidence type="ECO:0000256" key="2">
    <source>
        <dbReference type="ARBA" id="ARBA00022679"/>
    </source>
</evidence>
<protein>
    <submittedName>
        <fullName evidence="7">Methyltransferase domain-containing protein</fullName>
    </submittedName>
</protein>
<evidence type="ECO:0000313" key="7">
    <source>
        <dbReference type="EMBL" id="MBZ4040156.1"/>
    </source>
</evidence>
<keyword evidence="1 7" id="KW-0489">Methyltransferase</keyword>
<sequence>MTRPRTSPYVLALSLLAVLAAGACSRPDPQAAMPGPSTPAAEPAGDTDAADAADDGVALLDGVEAEAPGLFDQTSIAPEGREPARQVPDVVYVPTPQEVVDVMLEMADVGPDDVLYDLGSGDGRIPITAASRWGTRGVGIDIDPDRIREANAGARKAGVTDKVEFVEGDMFDADLSDATVVTLYLLPRLNLRLRPTLLALEPGTRIVTHNYHMGDWKPQAQRIVGDSVVYFWEVPETTPTFSDDVTD</sequence>
<dbReference type="EMBL" id="JAINZW010000005">
    <property type="protein sequence ID" value="MBZ4040156.1"/>
    <property type="molecule type" value="Genomic_DNA"/>
</dbReference>
<evidence type="ECO:0000313" key="8">
    <source>
        <dbReference type="Proteomes" id="UP001430954"/>
    </source>
</evidence>
<dbReference type="CDD" id="cd02440">
    <property type="entry name" value="AdoMet_MTases"/>
    <property type="match status" value="1"/>
</dbReference>
<feature type="chain" id="PRO_5045600839" evidence="5">
    <location>
        <begin position="24"/>
        <end position="247"/>
    </location>
</feature>
<evidence type="ECO:0000256" key="1">
    <source>
        <dbReference type="ARBA" id="ARBA00022603"/>
    </source>
</evidence>
<gene>
    <name evidence="7" type="ORF">K6753_11505</name>
</gene>
<evidence type="ECO:0000256" key="3">
    <source>
        <dbReference type="ARBA" id="ARBA00022691"/>
    </source>
</evidence>
<keyword evidence="3" id="KW-0949">S-adenosyl-L-methionine</keyword>
<dbReference type="GO" id="GO:0008168">
    <property type="term" value="F:methyltransferase activity"/>
    <property type="evidence" value="ECO:0007669"/>
    <property type="project" value="UniProtKB-KW"/>
</dbReference>
<keyword evidence="8" id="KW-1185">Reference proteome</keyword>
<evidence type="ECO:0000256" key="5">
    <source>
        <dbReference type="SAM" id="SignalP"/>
    </source>
</evidence>
<dbReference type="SUPFAM" id="SSF53335">
    <property type="entry name" value="S-adenosyl-L-methionine-dependent methyltransferases"/>
    <property type="match status" value="1"/>
</dbReference>
<comment type="caution">
    <text evidence="7">The sequence shown here is derived from an EMBL/GenBank/DDBJ whole genome shotgun (WGS) entry which is preliminary data.</text>
</comment>
<feature type="signal peptide" evidence="5">
    <location>
        <begin position="1"/>
        <end position="23"/>
    </location>
</feature>